<organism evidence="6 7">
    <name type="scientific">Arenimonas metalli CF5-1</name>
    <dbReference type="NCBI Taxonomy" id="1384056"/>
    <lineage>
        <taxon>Bacteria</taxon>
        <taxon>Pseudomonadati</taxon>
        <taxon>Pseudomonadota</taxon>
        <taxon>Gammaproteobacteria</taxon>
        <taxon>Lysobacterales</taxon>
        <taxon>Lysobacteraceae</taxon>
        <taxon>Arenimonas</taxon>
    </lineage>
</organism>
<dbReference type="PANTHER" id="PTHR34001">
    <property type="entry name" value="BLL7405 PROTEIN"/>
    <property type="match status" value="1"/>
</dbReference>
<evidence type="ECO:0000259" key="5">
    <source>
        <dbReference type="Pfam" id="PF13505"/>
    </source>
</evidence>
<sequence>MKHRLLILAASCLLSTSALAANGDWSGWYVGIHAGHSSGDADARASLGGQWSVESQALRDFVADGWSTGFDPSDSTYGLQFGVLHQFANGFVLGGELDHSQLHFEESRSTGPQPATPFPSLTYDFGNAIDVDSKMSLRARFGYASGQHLFYLTGGVARVDADVVATIESNGNYLKRGVASETLDATEFGAGYEYDFGNQWSLRAEYLRTDADDFSYDTAYVAGSSFVTPAYTETFRQSLEFDSFRIGLSYRF</sequence>
<accession>A0A091B3E6</accession>
<dbReference type="PANTHER" id="PTHR34001:SF3">
    <property type="entry name" value="BLL7405 PROTEIN"/>
    <property type="match status" value="1"/>
</dbReference>
<dbReference type="Proteomes" id="UP000029393">
    <property type="component" value="Unassembled WGS sequence"/>
</dbReference>
<dbReference type="AlphaFoldDB" id="A0A091B3E6"/>
<evidence type="ECO:0000313" key="6">
    <source>
        <dbReference type="EMBL" id="KFN46241.1"/>
    </source>
</evidence>
<dbReference type="RefSeq" id="WP_034212240.1">
    <property type="nucleotide sequence ID" value="NZ_AVCK01000018.1"/>
</dbReference>
<keyword evidence="3" id="KW-0472">Membrane</keyword>
<keyword evidence="7" id="KW-1185">Reference proteome</keyword>
<dbReference type="GO" id="GO:0016020">
    <property type="term" value="C:membrane"/>
    <property type="evidence" value="ECO:0007669"/>
    <property type="project" value="UniProtKB-SubCell"/>
</dbReference>
<comment type="subcellular location">
    <subcellularLocation>
        <location evidence="1">Membrane</location>
    </subcellularLocation>
</comment>
<evidence type="ECO:0000256" key="2">
    <source>
        <dbReference type="ARBA" id="ARBA00022729"/>
    </source>
</evidence>
<dbReference type="PATRIC" id="fig|1384056.3.peg.1442"/>
<evidence type="ECO:0000256" key="4">
    <source>
        <dbReference type="SAM" id="SignalP"/>
    </source>
</evidence>
<dbReference type="OrthoDB" id="268975at2"/>
<evidence type="ECO:0000256" key="1">
    <source>
        <dbReference type="ARBA" id="ARBA00004370"/>
    </source>
</evidence>
<proteinExistence type="predicted"/>
<feature type="signal peptide" evidence="4">
    <location>
        <begin position="1"/>
        <end position="20"/>
    </location>
</feature>
<keyword evidence="2 4" id="KW-0732">Signal</keyword>
<dbReference type="Pfam" id="PF13505">
    <property type="entry name" value="OMP_b-brl"/>
    <property type="match status" value="1"/>
</dbReference>
<dbReference type="SUPFAM" id="SSF56925">
    <property type="entry name" value="OMPA-like"/>
    <property type="match status" value="1"/>
</dbReference>
<comment type="caution">
    <text evidence="6">The sequence shown here is derived from an EMBL/GenBank/DDBJ whole genome shotgun (WGS) entry which is preliminary data.</text>
</comment>
<feature type="chain" id="PRO_5001869334" description="Outer membrane protein beta-barrel domain-containing protein" evidence="4">
    <location>
        <begin position="21"/>
        <end position="252"/>
    </location>
</feature>
<dbReference type="STRING" id="1384056.N787_11120"/>
<evidence type="ECO:0000256" key="3">
    <source>
        <dbReference type="ARBA" id="ARBA00023136"/>
    </source>
</evidence>
<dbReference type="eggNOG" id="COG3637">
    <property type="taxonomic scope" value="Bacteria"/>
</dbReference>
<feature type="domain" description="Outer membrane protein beta-barrel" evidence="5">
    <location>
        <begin position="7"/>
        <end position="252"/>
    </location>
</feature>
<dbReference type="InterPro" id="IPR051692">
    <property type="entry name" value="OMP-like"/>
</dbReference>
<dbReference type="EMBL" id="AVCK01000018">
    <property type="protein sequence ID" value="KFN46241.1"/>
    <property type="molecule type" value="Genomic_DNA"/>
</dbReference>
<dbReference type="InterPro" id="IPR027385">
    <property type="entry name" value="Beta-barrel_OMP"/>
</dbReference>
<dbReference type="Gene3D" id="2.40.160.20">
    <property type="match status" value="1"/>
</dbReference>
<dbReference type="InterPro" id="IPR011250">
    <property type="entry name" value="OMP/PagP_B-barrel"/>
</dbReference>
<protein>
    <recommendedName>
        <fullName evidence="5">Outer membrane protein beta-barrel domain-containing protein</fullName>
    </recommendedName>
</protein>
<name>A0A091B3E6_9GAMM</name>
<reference evidence="6 7" key="1">
    <citation type="submission" date="2013-09" db="EMBL/GenBank/DDBJ databases">
        <title>Genome sequencing of Arenimonas metalli.</title>
        <authorList>
            <person name="Chen F."/>
            <person name="Wang G."/>
        </authorList>
    </citation>
    <scope>NUCLEOTIDE SEQUENCE [LARGE SCALE GENOMIC DNA]</scope>
    <source>
        <strain evidence="6 7">CF5-1</strain>
    </source>
</reference>
<gene>
    <name evidence="6" type="ORF">N787_11120</name>
</gene>
<evidence type="ECO:0000313" key="7">
    <source>
        <dbReference type="Proteomes" id="UP000029393"/>
    </source>
</evidence>